<protein>
    <submittedName>
        <fullName evidence="2">Uncharacterized protein</fullName>
    </submittedName>
</protein>
<gene>
    <name evidence="2" type="ORF">DPM33_12855</name>
</gene>
<keyword evidence="3" id="KW-1185">Reference proteome</keyword>
<evidence type="ECO:0000313" key="2">
    <source>
        <dbReference type="EMBL" id="RAZ90410.1"/>
    </source>
</evidence>
<reference evidence="3" key="1">
    <citation type="submission" date="2018-06" db="EMBL/GenBank/DDBJ databases">
        <authorList>
            <person name="Helene L.C."/>
            <person name="Dall'Agnol R."/>
            <person name="Delamuta J.R."/>
            <person name="Hungria M."/>
        </authorList>
    </citation>
    <scope>NUCLEOTIDE SEQUENCE [LARGE SCALE GENOMIC DNA]</scope>
    <source>
        <strain evidence="3">AC99b</strain>
    </source>
</reference>
<dbReference type="AlphaFoldDB" id="A0A330HRE7"/>
<name>A0A330HRE7_9HYPH</name>
<proteinExistence type="predicted"/>
<organism evidence="2 3">
    <name type="scientific">Mesorhizobium hawassense</name>
    <dbReference type="NCBI Taxonomy" id="1209954"/>
    <lineage>
        <taxon>Bacteria</taxon>
        <taxon>Pseudomonadati</taxon>
        <taxon>Pseudomonadota</taxon>
        <taxon>Alphaproteobacteria</taxon>
        <taxon>Hyphomicrobiales</taxon>
        <taxon>Phyllobacteriaceae</taxon>
        <taxon>Mesorhizobium</taxon>
    </lineage>
</organism>
<reference evidence="2 3" key="2">
    <citation type="submission" date="2018-07" db="EMBL/GenBank/DDBJ databases">
        <title>Diversity of Mesorhizobium strains in Brazil.</title>
        <authorList>
            <person name="Helene L.C.F."/>
            <person name="Dall'Agnol R."/>
            <person name="Delamuta J.R.M."/>
            <person name="Hungria M."/>
        </authorList>
    </citation>
    <scope>NUCLEOTIDE SEQUENCE [LARGE SCALE GENOMIC DNA]</scope>
    <source>
        <strain evidence="2 3">AC99b</strain>
    </source>
</reference>
<dbReference type="Proteomes" id="UP000251558">
    <property type="component" value="Unassembled WGS sequence"/>
</dbReference>
<feature type="transmembrane region" description="Helical" evidence="1">
    <location>
        <begin position="6"/>
        <end position="28"/>
    </location>
</feature>
<keyword evidence="1" id="KW-0472">Membrane</keyword>
<evidence type="ECO:0000256" key="1">
    <source>
        <dbReference type="SAM" id="Phobius"/>
    </source>
</evidence>
<keyword evidence="1" id="KW-1133">Transmembrane helix</keyword>
<evidence type="ECO:0000313" key="3">
    <source>
        <dbReference type="Proteomes" id="UP000251558"/>
    </source>
</evidence>
<keyword evidence="1" id="KW-0812">Transmembrane</keyword>
<accession>A0A330HRE7</accession>
<dbReference type="EMBL" id="QMBP01000005">
    <property type="protein sequence ID" value="RAZ90410.1"/>
    <property type="molecule type" value="Genomic_DNA"/>
</dbReference>
<comment type="caution">
    <text evidence="2">The sequence shown here is derived from an EMBL/GenBank/DDBJ whole genome shotgun (WGS) entry which is preliminary data.</text>
</comment>
<sequence length="70" mass="7930">MSEGMTALLGYVISWLPMVLILWIYVYFGMKLVRVQRTSAAALETIARKLGDIDARLARREERSGEGARE</sequence>